<sequence length="38" mass="4230">MNLGAIFVFGKFGTSSLNWDVVNSWAQNRINNGIDVDE</sequence>
<name>A0A1K2I5L2_9LACO</name>
<dbReference type="EMBL" id="LT634362">
    <property type="protein sequence ID" value="SFZ87627.1"/>
    <property type="molecule type" value="Genomic_DNA"/>
</dbReference>
<organism evidence="1">
    <name type="scientific">Loigolactobacillus rennini</name>
    <dbReference type="NCBI Taxonomy" id="238013"/>
    <lineage>
        <taxon>Bacteria</taxon>
        <taxon>Bacillati</taxon>
        <taxon>Bacillota</taxon>
        <taxon>Bacilli</taxon>
        <taxon>Lactobacillales</taxon>
        <taxon>Lactobacillaceae</taxon>
        <taxon>Loigolactobacillus</taxon>
    </lineage>
</organism>
<protein>
    <submittedName>
        <fullName evidence="1">Uncharacterized protein</fullName>
    </submittedName>
</protein>
<gene>
    <name evidence="1" type="ORF">LREN565_0740</name>
</gene>
<proteinExistence type="predicted"/>
<dbReference type="AlphaFoldDB" id="A0A1K2I5L2"/>
<accession>A0A1K2I5L2</accession>
<reference evidence="1" key="1">
    <citation type="submission" date="2016-11" db="EMBL/GenBank/DDBJ databases">
        <authorList>
            <person name="Jaros S."/>
            <person name="Januszkiewicz K."/>
            <person name="Wedrychowicz H."/>
        </authorList>
    </citation>
    <scope>NUCLEOTIDE SEQUENCE</scope>
    <source>
        <strain evidence="1">ACA-DC 565</strain>
    </source>
</reference>
<evidence type="ECO:0000313" key="1">
    <source>
        <dbReference type="EMBL" id="SFZ87627.1"/>
    </source>
</evidence>